<dbReference type="InterPro" id="IPR003094">
    <property type="entry name" value="6Pfruct_kin"/>
</dbReference>
<comment type="caution">
    <text evidence="4">The sequence shown here is derived from an EMBL/GenBank/DDBJ whole genome shotgun (WGS) entry which is preliminary data.</text>
</comment>
<dbReference type="PANTHER" id="PTHR10606:SF32">
    <property type="entry name" value="6-PHOSPHOFRUCTO-2-KINASE 1"/>
    <property type="match status" value="1"/>
</dbReference>
<dbReference type="PANTHER" id="PTHR10606">
    <property type="entry name" value="6-PHOSPHOFRUCTO-2-KINASE/FRUCTOSE-2,6-BISPHOSPHATASE"/>
    <property type="match status" value="1"/>
</dbReference>
<dbReference type="GO" id="GO:0003873">
    <property type="term" value="F:6-phosphofructo-2-kinase activity"/>
    <property type="evidence" value="ECO:0007669"/>
    <property type="project" value="InterPro"/>
</dbReference>
<accession>K0KE09</accession>
<evidence type="ECO:0000313" key="4">
    <source>
        <dbReference type="EMBL" id="CCH41161.1"/>
    </source>
</evidence>
<dbReference type="InParanoid" id="K0KE09"/>
<evidence type="ECO:0000313" key="5">
    <source>
        <dbReference type="Proteomes" id="UP000009328"/>
    </source>
</evidence>
<dbReference type="PIRSF" id="PIRSF000709">
    <property type="entry name" value="6PFK_2-Ptase"/>
    <property type="match status" value="1"/>
</dbReference>
<dbReference type="InterPro" id="IPR013079">
    <property type="entry name" value="6Phosfructo_kin"/>
</dbReference>
<dbReference type="GO" id="GO:0005829">
    <property type="term" value="C:cytosol"/>
    <property type="evidence" value="ECO:0007669"/>
    <property type="project" value="TreeGrafter"/>
</dbReference>
<dbReference type="GO" id="GO:0005524">
    <property type="term" value="F:ATP binding"/>
    <property type="evidence" value="ECO:0007669"/>
    <property type="project" value="UniProtKB-KW"/>
</dbReference>
<dbReference type="Gene3D" id="3.40.50.300">
    <property type="entry name" value="P-loop containing nucleotide triphosphate hydrolases"/>
    <property type="match status" value="1"/>
</dbReference>
<dbReference type="Pfam" id="PF01591">
    <property type="entry name" value="6PF2K"/>
    <property type="match status" value="1"/>
</dbReference>
<feature type="domain" description="6-phosphofructo-2-kinase" evidence="3">
    <location>
        <begin position="1"/>
        <end position="208"/>
    </location>
</feature>
<organism evidence="4 5">
    <name type="scientific">Wickerhamomyces ciferrii (strain ATCC 14091 / BCRC 22168 / CBS 111 / JCM 3599 / NBRC 0793 / NRRL Y-1031 F-60-10)</name>
    <name type="common">Yeast</name>
    <name type="synonym">Pichia ciferrii</name>
    <dbReference type="NCBI Taxonomy" id="1206466"/>
    <lineage>
        <taxon>Eukaryota</taxon>
        <taxon>Fungi</taxon>
        <taxon>Dikarya</taxon>
        <taxon>Ascomycota</taxon>
        <taxon>Saccharomycotina</taxon>
        <taxon>Saccharomycetes</taxon>
        <taxon>Phaffomycetales</taxon>
        <taxon>Wickerhamomycetaceae</taxon>
        <taxon>Wickerhamomyces</taxon>
    </lineage>
</organism>
<sequence length="408" mass="47169">MVGLPARGKSYITKKVSNYLNWLNIQNKIFNVGNKRRLNLIDSNVGNTSNIKQNSDFFNPMEQSNVALRNQLALATLNDLLNWITQDDDHNVAIFDATNSTKSRRELIIQNIDSYMSNQDYTTEDYSICFLESICNDLDIIESNIKLKLNGPDYKNIDQTDALLDFKKRVLNYESIYESVSSQELISNHLQYLKIINIHNLQKFNINGIYSILLTNFLQHYNVTKKSIWLSINNLNFNQISSDLMINNSNLTIMSNDDQSSDCTSIIHKKIPKLHTLDQIHDLILDIESLSNDLLIQTQDQFLINGLFKYFKILQYSKDHSYSSFDLNNEIICINPNPYQVDLTKIEIQHQVQLPSLELSRSNNSSISSLNSNLLTPLQNFDEFGLGFKEFDMKNLNNELEERLRTII</sequence>
<evidence type="ECO:0000259" key="3">
    <source>
        <dbReference type="Pfam" id="PF01591"/>
    </source>
</evidence>
<dbReference type="FunFam" id="3.40.50.300:FF:000644">
    <property type="entry name" value="GpmB, Fructose-2,6-bisphosphatase"/>
    <property type="match status" value="1"/>
</dbReference>
<dbReference type="SUPFAM" id="SSF52540">
    <property type="entry name" value="P-loop containing nucleoside triphosphate hydrolases"/>
    <property type="match status" value="1"/>
</dbReference>
<dbReference type="EC" id="3.1.3.46" evidence="4"/>
<dbReference type="STRING" id="1206466.K0KE09"/>
<dbReference type="GO" id="GO:0006003">
    <property type="term" value="P:fructose 2,6-bisphosphate metabolic process"/>
    <property type="evidence" value="ECO:0007669"/>
    <property type="project" value="InterPro"/>
</dbReference>
<dbReference type="Proteomes" id="UP000009328">
    <property type="component" value="Unassembled WGS sequence"/>
</dbReference>
<proteinExistence type="predicted"/>
<keyword evidence="5" id="KW-1185">Reference proteome</keyword>
<name>K0KE09_WICCF</name>
<reference evidence="4 5" key="1">
    <citation type="journal article" date="2012" name="Eukaryot. Cell">
        <title>Draft genome sequence of Wickerhamomyces ciferrii NRRL Y-1031 F-60-10.</title>
        <authorList>
            <person name="Schneider J."/>
            <person name="Andrea H."/>
            <person name="Blom J."/>
            <person name="Jaenicke S."/>
            <person name="Ruckert C."/>
            <person name="Schorsch C."/>
            <person name="Szczepanowski R."/>
            <person name="Farwick M."/>
            <person name="Goesmann A."/>
            <person name="Puhler A."/>
            <person name="Schaffer S."/>
            <person name="Tauch A."/>
            <person name="Kohler T."/>
            <person name="Brinkrolf K."/>
        </authorList>
    </citation>
    <scope>NUCLEOTIDE SEQUENCE [LARGE SCALE GENOMIC DNA]</scope>
    <source>
        <strain evidence="5">ATCC 14091 / BCRC 22168 / CBS 111 / JCM 3599 / NBRC 0793 / NRRL Y-1031 F-60-10</strain>
    </source>
</reference>
<dbReference type="AlphaFoldDB" id="K0KE09"/>
<dbReference type="HOGENOM" id="CLU_674747_0_0_1"/>
<keyword evidence="4" id="KW-0378">Hydrolase</keyword>
<dbReference type="InterPro" id="IPR027417">
    <property type="entry name" value="P-loop_NTPase"/>
</dbReference>
<dbReference type="GO" id="GO:0004331">
    <property type="term" value="F:fructose-2,6-bisphosphate 2-phosphatase activity"/>
    <property type="evidence" value="ECO:0007669"/>
    <property type="project" value="UniProtKB-EC"/>
</dbReference>
<keyword evidence="2" id="KW-0067">ATP-binding</keyword>
<gene>
    <name evidence="4" type="ORF">BN7_698</name>
</gene>
<evidence type="ECO:0000256" key="2">
    <source>
        <dbReference type="ARBA" id="ARBA00022840"/>
    </source>
</evidence>
<dbReference type="eggNOG" id="KOG0234">
    <property type="taxonomic scope" value="Eukaryota"/>
</dbReference>
<keyword evidence="1" id="KW-0547">Nucleotide-binding</keyword>
<dbReference type="EMBL" id="CAIF01000012">
    <property type="protein sequence ID" value="CCH41161.1"/>
    <property type="molecule type" value="Genomic_DNA"/>
</dbReference>
<protein>
    <submittedName>
        <fullName evidence="4">6-phosphofructo-2-kinase/fructose-2,6-biphosphatase</fullName>
        <ecNumber evidence="4">3.1.3.46</ecNumber>
    </submittedName>
</protein>
<dbReference type="GO" id="GO:0006000">
    <property type="term" value="P:fructose metabolic process"/>
    <property type="evidence" value="ECO:0007669"/>
    <property type="project" value="InterPro"/>
</dbReference>
<evidence type="ECO:0000256" key="1">
    <source>
        <dbReference type="ARBA" id="ARBA00022741"/>
    </source>
</evidence>